<evidence type="ECO:0000313" key="1">
    <source>
        <dbReference type="EMBL" id="CAA9299599.1"/>
    </source>
</evidence>
<dbReference type="EMBL" id="CADCTW010000021">
    <property type="protein sequence ID" value="CAA9299599.1"/>
    <property type="molecule type" value="Genomic_DNA"/>
</dbReference>
<proteinExistence type="predicted"/>
<feature type="non-terminal residue" evidence="1">
    <location>
        <position position="1"/>
    </location>
</feature>
<dbReference type="AlphaFoldDB" id="A0A6J4KAC9"/>
<organism evidence="1">
    <name type="scientific">uncultured Gemmatimonadota bacterium</name>
    <dbReference type="NCBI Taxonomy" id="203437"/>
    <lineage>
        <taxon>Bacteria</taxon>
        <taxon>Pseudomonadati</taxon>
        <taxon>Gemmatimonadota</taxon>
        <taxon>environmental samples</taxon>
    </lineage>
</organism>
<reference evidence="1" key="1">
    <citation type="submission" date="2020-02" db="EMBL/GenBank/DDBJ databases">
        <authorList>
            <person name="Meier V. D."/>
        </authorList>
    </citation>
    <scope>NUCLEOTIDE SEQUENCE</scope>
    <source>
        <strain evidence="1">AVDCRST_MAG68</strain>
    </source>
</reference>
<protein>
    <submittedName>
        <fullName evidence="1">Uncharacterized protein</fullName>
    </submittedName>
</protein>
<gene>
    <name evidence="1" type="ORF">AVDCRST_MAG68-559</name>
</gene>
<accession>A0A6J4KAC9</accession>
<sequence length="41" mass="4681">ARAKALVRPAGLPAYEHCRRRGGVGEGSWAVHLRQRRRWTV</sequence>
<name>A0A6J4KAC9_9BACT</name>
<feature type="non-terminal residue" evidence="1">
    <location>
        <position position="41"/>
    </location>
</feature>